<dbReference type="PROSITE" id="PS51421">
    <property type="entry name" value="RAS"/>
    <property type="match status" value="1"/>
</dbReference>
<dbReference type="AlphaFoldDB" id="A0A4D9CX04"/>
<dbReference type="Proteomes" id="UP000355283">
    <property type="component" value="Unassembled WGS sequence"/>
</dbReference>
<organism evidence="6 7">
    <name type="scientific">Nannochloropsis salina CCMP1776</name>
    <dbReference type="NCBI Taxonomy" id="1027361"/>
    <lineage>
        <taxon>Eukaryota</taxon>
        <taxon>Sar</taxon>
        <taxon>Stramenopiles</taxon>
        <taxon>Ochrophyta</taxon>
        <taxon>Eustigmatophyceae</taxon>
        <taxon>Eustigmatales</taxon>
        <taxon>Monodopsidaceae</taxon>
        <taxon>Microchloropsis</taxon>
        <taxon>Microchloropsis salina</taxon>
    </lineage>
</organism>
<evidence type="ECO:0000256" key="2">
    <source>
        <dbReference type="ARBA" id="ARBA00022741"/>
    </source>
</evidence>
<dbReference type="Gene3D" id="3.40.50.300">
    <property type="entry name" value="P-loop containing nucleotide triphosphate hydrolases"/>
    <property type="match status" value="1"/>
</dbReference>
<reference evidence="6 7" key="1">
    <citation type="submission" date="2019-01" db="EMBL/GenBank/DDBJ databases">
        <title>Nuclear Genome Assembly of the Microalgal Biofuel strain Nannochloropsis salina CCMP1776.</title>
        <authorList>
            <person name="Hovde B."/>
        </authorList>
    </citation>
    <scope>NUCLEOTIDE SEQUENCE [LARGE SCALE GENOMIC DNA]</scope>
    <source>
        <strain evidence="6 7">CCMP1776</strain>
    </source>
</reference>
<dbReference type="InterPro" id="IPR001806">
    <property type="entry name" value="Small_GTPase"/>
</dbReference>
<dbReference type="PROSITE" id="PS51419">
    <property type="entry name" value="RAB"/>
    <property type="match status" value="1"/>
</dbReference>
<dbReference type="SMART" id="SM00173">
    <property type="entry name" value="RAS"/>
    <property type="match status" value="1"/>
</dbReference>
<comment type="similarity">
    <text evidence="1">Belongs to the small GTPase superfamily. Rab family.</text>
</comment>
<evidence type="ECO:0000256" key="3">
    <source>
        <dbReference type="ARBA" id="ARBA00023134"/>
    </source>
</evidence>
<sequence>MEDMSPNLIKVKSRNRGSGKRTAGLSQKTLNIVNNLQPAPATFSKERDDEEEERLLAMEEKRRQVAAGSDPSSSLPSSVVEYTEFMSIRILLLGDSGVGKTSLMMRYSENEFAPCLLSTAGVDFKVRHLTLEESKRKVKVQIWDTAGQERMHVITRTYYKGSHGIALVYNLTDPDSFRNVNYWMANIQQHAGDKVVKILIGNKADLTDRAISYEQGAAMAKEYGFMHFFETSAKTGANVHGAFNALALDIVRRIEEAQNESVVAAFGNGGLGNNPKKQCVID</sequence>
<comment type="caution">
    <text evidence="6">The sequence shown here is derived from an EMBL/GenBank/DDBJ whole genome shotgun (WGS) entry which is preliminary data.</text>
</comment>
<dbReference type="InterPro" id="IPR027417">
    <property type="entry name" value="P-loop_NTPase"/>
</dbReference>
<protein>
    <submittedName>
        <fullName evidence="6">Uncharacterized protein</fullName>
    </submittedName>
</protein>
<evidence type="ECO:0000256" key="5">
    <source>
        <dbReference type="SAM" id="MobiDB-lite"/>
    </source>
</evidence>
<feature type="region of interest" description="Disordered" evidence="5">
    <location>
        <begin position="1"/>
        <end position="25"/>
    </location>
</feature>
<dbReference type="PROSITE" id="PS51420">
    <property type="entry name" value="RHO"/>
    <property type="match status" value="1"/>
</dbReference>
<dbReference type="PRINTS" id="PR00449">
    <property type="entry name" value="RASTRNSFRMNG"/>
</dbReference>
<dbReference type="FunFam" id="3.40.50.300:FF:001129">
    <property type="entry name" value="ras-related protein Rab-44 isoform X2"/>
    <property type="match status" value="1"/>
</dbReference>
<dbReference type="InterPro" id="IPR050305">
    <property type="entry name" value="Small_GTPase_Rab"/>
</dbReference>
<dbReference type="GO" id="GO:0005525">
    <property type="term" value="F:GTP binding"/>
    <property type="evidence" value="ECO:0007669"/>
    <property type="project" value="UniProtKB-KW"/>
</dbReference>
<proteinExistence type="inferred from homology"/>
<gene>
    <name evidence="6" type="ORF">NSK_004914</name>
</gene>
<dbReference type="Pfam" id="PF00071">
    <property type="entry name" value="Ras"/>
    <property type="match status" value="1"/>
</dbReference>
<dbReference type="InterPro" id="IPR005225">
    <property type="entry name" value="Small_GTP-bd"/>
</dbReference>
<keyword evidence="4" id="KW-0449">Lipoprotein</keyword>
<accession>A0A4D9CX04</accession>
<keyword evidence="7" id="KW-1185">Reference proteome</keyword>
<evidence type="ECO:0000256" key="4">
    <source>
        <dbReference type="ARBA" id="ARBA00023288"/>
    </source>
</evidence>
<evidence type="ECO:0000313" key="6">
    <source>
        <dbReference type="EMBL" id="TFJ83812.1"/>
    </source>
</evidence>
<evidence type="ECO:0000313" key="7">
    <source>
        <dbReference type="Proteomes" id="UP000355283"/>
    </source>
</evidence>
<dbReference type="NCBIfam" id="TIGR00231">
    <property type="entry name" value="small_GTP"/>
    <property type="match status" value="1"/>
</dbReference>
<evidence type="ECO:0000256" key="1">
    <source>
        <dbReference type="ARBA" id="ARBA00006270"/>
    </source>
</evidence>
<keyword evidence="2" id="KW-0547">Nucleotide-binding</keyword>
<dbReference type="GO" id="GO:0003924">
    <property type="term" value="F:GTPase activity"/>
    <property type="evidence" value="ECO:0007669"/>
    <property type="project" value="InterPro"/>
</dbReference>
<dbReference type="SMART" id="SM00174">
    <property type="entry name" value="RHO"/>
    <property type="match status" value="1"/>
</dbReference>
<dbReference type="EMBL" id="SDOX01000021">
    <property type="protein sequence ID" value="TFJ83812.1"/>
    <property type="molecule type" value="Genomic_DNA"/>
</dbReference>
<keyword evidence="3" id="KW-0342">GTP-binding</keyword>
<dbReference type="SMART" id="SM00175">
    <property type="entry name" value="RAB"/>
    <property type="match status" value="1"/>
</dbReference>
<dbReference type="SUPFAM" id="SSF52540">
    <property type="entry name" value="P-loop containing nucleoside triphosphate hydrolases"/>
    <property type="match status" value="1"/>
</dbReference>
<name>A0A4D9CX04_9STRA</name>
<dbReference type="OrthoDB" id="9989112at2759"/>
<dbReference type="SMART" id="SM00176">
    <property type="entry name" value="RAN"/>
    <property type="match status" value="1"/>
</dbReference>
<dbReference type="PANTHER" id="PTHR47980">
    <property type="entry name" value="LD44762P"/>
    <property type="match status" value="1"/>
</dbReference>